<dbReference type="Pfam" id="PF17853">
    <property type="entry name" value="GGDEF_2"/>
    <property type="match status" value="1"/>
</dbReference>
<protein>
    <submittedName>
        <fullName evidence="4">Helix-turn-helix domain-containing protein</fullName>
    </submittedName>
</protein>
<evidence type="ECO:0000259" key="2">
    <source>
        <dbReference type="Pfam" id="PF13556"/>
    </source>
</evidence>
<feature type="non-terminal residue" evidence="4">
    <location>
        <position position="402"/>
    </location>
</feature>
<organism evidence="4 5">
    <name type="scientific">Thermocrispum agreste</name>
    <dbReference type="NCBI Taxonomy" id="37925"/>
    <lineage>
        <taxon>Bacteria</taxon>
        <taxon>Bacillati</taxon>
        <taxon>Actinomycetota</taxon>
        <taxon>Actinomycetes</taxon>
        <taxon>Pseudonocardiales</taxon>
        <taxon>Pseudonocardiaceae</taxon>
        <taxon>Thermocrispum</taxon>
    </lineage>
</organism>
<reference evidence="4 5" key="1">
    <citation type="journal article" date="2021" name="BMC Genomics">
        <title>Genome-resolved metagenome and metatranscriptome analyses of thermophilic composting reveal key bacterial players and their metabolic interactions.</title>
        <authorList>
            <person name="Braga L.P.P."/>
            <person name="Pereira R.V."/>
            <person name="Martins L.F."/>
            <person name="Moura L.M.S."/>
            <person name="Sanchez F.B."/>
            <person name="Patane J.S.L."/>
            <person name="da Silva A.M."/>
            <person name="Setubal J.C."/>
        </authorList>
    </citation>
    <scope>NUCLEOTIDE SEQUENCE [LARGE SCALE GENOMIC DNA]</scope>
    <source>
        <strain evidence="4">ZC4RG45</strain>
    </source>
</reference>
<proteinExistence type="inferred from homology"/>
<feature type="domain" description="CdaR GGDEF-like" evidence="3">
    <location>
        <begin position="181"/>
        <end position="297"/>
    </location>
</feature>
<dbReference type="AlphaFoldDB" id="A0ABD6FIH2"/>
<evidence type="ECO:0000313" key="5">
    <source>
        <dbReference type="Proteomes" id="UP000249324"/>
    </source>
</evidence>
<dbReference type="Gene3D" id="1.10.10.2840">
    <property type="entry name" value="PucR C-terminal helix-turn-helix domain"/>
    <property type="match status" value="1"/>
</dbReference>
<dbReference type="InterPro" id="IPR051448">
    <property type="entry name" value="CdaR-like_regulators"/>
</dbReference>
<evidence type="ECO:0000256" key="1">
    <source>
        <dbReference type="ARBA" id="ARBA00006754"/>
    </source>
</evidence>
<dbReference type="InterPro" id="IPR042070">
    <property type="entry name" value="PucR_C-HTH_sf"/>
</dbReference>
<name>A0ABD6FIH2_9PSEU</name>
<dbReference type="Pfam" id="PF13556">
    <property type="entry name" value="HTH_30"/>
    <property type="match status" value="1"/>
</dbReference>
<dbReference type="Proteomes" id="UP000249324">
    <property type="component" value="Unassembled WGS sequence"/>
</dbReference>
<feature type="domain" description="PucR C-terminal helix-turn-helix" evidence="2">
    <location>
        <begin position="353"/>
        <end position="398"/>
    </location>
</feature>
<sequence length="402" mass="43316">MTTAYFRADVATLQQRCDELSRRLAIEMRLSQAAAAGKGIAGLVREIVEMTPNPLWLIDQRRRVVARSVRNRGSDFAPPDVDLLLEHNGPVDLTAAEPLVIEPDPPRGVVRRHLLMPVARGGSLFAWLVMAEVARRFRTGDVVLASRSAFHLAGEYAVQAKIARVSWNARSALTRQLLRGPEAEDDLAAAAEYLGVLVDVDRVVVHVAETADRHVSDERKLADELAALLGVEVLGTHVGDGVVLLVEAADTCGFVQQVKDAVRQVIATVGRAGAAAGVSGVTAPSELPRAHREAREVALCVQRFASSSERVVTVDELGPARLFVANSDIAAVRRYVRDVLGKLLSGAPGTADLLRTLQCFFDTGRSVRESAGRLGIHENTVRLRLAKVCDITGLDVASDADD</sequence>
<gene>
    <name evidence="4" type="ORF">DIU77_013605</name>
</gene>
<evidence type="ECO:0000313" key="4">
    <source>
        <dbReference type="EMBL" id="MFO7193273.1"/>
    </source>
</evidence>
<comment type="caution">
    <text evidence="4">The sequence shown here is derived from an EMBL/GenBank/DDBJ whole genome shotgun (WGS) entry which is preliminary data.</text>
</comment>
<dbReference type="EMBL" id="QGUI02000189">
    <property type="protein sequence ID" value="MFO7193273.1"/>
    <property type="molecule type" value="Genomic_DNA"/>
</dbReference>
<dbReference type="PANTHER" id="PTHR33744">
    <property type="entry name" value="CARBOHYDRATE DIACID REGULATOR"/>
    <property type="match status" value="1"/>
</dbReference>
<dbReference type="InterPro" id="IPR041522">
    <property type="entry name" value="CdaR_GGDEF"/>
</dbReference>
<accession>A0ABD6FIH2</accession>
<dbReference type="InterPro" id="IPR025736">
    <property type="entry name" value="PucR_C-HTH_dom"/>
</dbReference>
<dbReference type="PANTHER" id="PTHR33744:SF7">
    <property type="entry name" value="PUCR FAMILY TRANSCRIPTIONAL REGULATOR"/>
    <property type="match status" value="1"/>
</dbReference>
<evidence type="ECO:0000259" key="3">
    <source>
        <dbReference type="Pfam" id="PF17853"/>
    </source>
</evidence>
<comment type="similarity">
    <text evidence="1">Belongs to the CdaR family.</text>
</comment>